<dbReference type="Pfam" id="PF00117">
    <property type="entry name" value="GATase"/>
    <property type="match status" value="1"/>
</dbReference>
<dbReference type="Gene3D" id="3.40.50.880">
    <property type="match status" value="1"/>
</dbReference>
<accession>A0AAI8MIK1</accession>
<dbReference type="GeneID" id="66539550"/>
<dbReference type="RefSeq" id="WP_002956555.1">
    <property type="nucleotide sequence ID" value="NC_020555.1"/>
</dbReference>
<dbReference type="EMBL" id="DS990392">
    <property type="protein sequence ID" value="EFR46690.1"/>
    <property type="molecule type" value="Genomic_DNA"/>
</dbReference>
<evidence type="ECO:0000313" key="5">
    <source>
        <dbReference type="Proteomes" id="UP000006036"/>
    </source>
</evidence>
<evidence type="ECO:0000259" key="1">
    <source>
        <dbReference type="Pfam" id="PF00117"/>
    </source>
</evidence>
<proteinExistence type="predicted"/>
<protein>
    <submittedName>
        <fullName evidence="2">Glutamine amidotransferase class-I</fullName>
    </submittedName>
</protein>
<reference evidence="3" key="1">
    <citation type="submission" date="2008-08" db="EMBL/GenBank/DDBJ databases">
        <title>Annotation of Helicobacter cinaedi strain CCUG 18818.</title>
        <authorList>
            <consortium name="The Broad Institute Genome Sequencing Platform"/>
            <person name="Fox J.G."/>
            <person name="Shen Z."/>
            <person name="Charoenlap N."/>
            <person name="Schauer D.B."/>
            <person name="Ward D."/>
            <person name="Mehta T."/>
            <person name="Young S."/>
            <person name="Jaffe D."/>
            <person name="Gnerre S."/>
            <person name="Berlin A."/>
            <person name="Heiman D."/>
            <person name="Hepburn T."/>
            <person name="Shea T."/>
            <person name="Sykes S."/>
            <person name="Alvarado L."/>
            <person name="Kodira C."/>
            <person name="Borodovsky M."/>
            <person name="Lander E."/>
            <person name="Galagan J."/>
            <person name="Nusbaum C."/>
            <person name="Birren B."/>
        </authorList>
    </citation>
    <scope>NUCLEOTIDE SEQUENCE</scope>
    <source>
        <strain evidence="3">CCUG 18818</strain>
    </source>
</reference>
<sequence>MTALITQRICHHKPYNELWECLDVALYEYLLKCDCRGFGVSFSQKDYIAEIFKDKEVLVLSGGNDIGQYPKRDEFEFMLLEYALQHNKKILAICRGMQIVATYFGLKLHKSTHAVKEYHALSGTLTHSVHSYHNFCIKEVPSGFENLAYVESEIEAMKSRQILALMWHPERERQDSTIQADRALISQFLQT</sequence>
<keyword evidence="4" id="KW-1185">Reference proteome</keyword>
<dbReference type="InterPro" id="IPR017926">
    <property type="entry name" value="GATASE"/>
</dbReference>
<evidence type="ECO:0000313" key="4">
    <source>
        <dbReference type="Proteomes" id="UP000005755"/>
    </source>
</evidence>
<dbReference type="PROSITE" id="PS51273">
    <property type="entry name" value="GATASE_TYPE_1"/>
    <property type="match status" value="1"/>
</dbReference>
<organism evidence="2 5">
    <name type="scientific">Helicobacter cinaedi CCUG 18818 = ATCC BAA-847</name>
    <dbReference type="NCBI Taxonomy" id="537971"/>
    <lineage>
        <taxon>Bacteria</taxon>
        <taxon>Pseudomonadati</taxon>
        <taxon>Campylobacterota</taxon>
        <taxon>Epsilonproteobacteria</taxon>
        <taxon>Campylobacterales</taxon>
        <taxon>Helicobacteraceae</taxon>
        <taxon>Helicobacter</taxon>
    </lineage>
</organism>
<reference evidence="2" key="3">
    <citation type="submission" date="2012-07" db="EMBL/GenBank/DDBJ databases">
        <authorList>
            <person name="Akiyama T."/>
            <person name="Takeshita N."/>
            <person name="Ohmagari N."/>
            <person name="Kirikae T."/>
        </authorList>
    </citation>
    <scope>NUCLEOTIDE SEQUENCE</scope>
    <source>
        <strain evidence="2">ATCC BAA-847</strain>
    </source>
</reference>
<dbReference type="EMBL" id="AP012492">
    <property type="protein sequence ID" value="BAM32147.1"/>
    <property type="molecule type" value="Genomic_DNA"/>
</dbReference>
<dbReference type="Proteomes" id="UP000005755">
    <property type="component" value="Unassembled WGS sequence"/>
</dbReference>
<feature type="domain" description="Glutamine amidotransferase" evidence="1">
    <location>
        <begin position="40"/>
        <end position="172"/>
    </location>
</feature>
<dbReference type="Proteomes" id="UP000006036">
    <property type="component" value="Chromosome 1"/>
</dbReference>
<name>A0AAI8MIK1_9HELI</name>
<gene>
    <name evidence="2" type="ORF">HCBAA847_0909</name>
    <name evidence="3" type="ORF">HCCG_01237</name>
</gene>
<evidence type="ECO:0000313" key="3">
    <source>
        <dbReference type="EMBL" id="EFR46690.1"/>
    </source>
</evidence>
<reference evidence="2 5" key="2">
    <citation type="journal article" date="2012" name="J. Bacteriol.">
        <title>Complete Genome Sequence of Helicobacter cinaedi Type Strain ATCC BAA-847.</title>
        <authorList>
            <person name="Miyoshi-Akiyama T."/>
            <person name="Takeshita N."/>
            <person name="Ohmagari N."/>
            <person name="Kirikae T."/>
        </authorList>
    </citation>
    <scope>NUCLEOTIDE SEQUENCE [LARGE SCALE GENOMIC DNA]</scope>
    <source>
        <strain evidence="2 5">ATCC BAA-847</strain>
    </source>
</reference>
<dbReference type="KEGG" id="hcb:HCBAA847_0909"/>
<reference evidence="4" key="4">
    <citation type="journal article" date="2014" name="Genome Announc.">
        <title>Draft genome sequences of six enterohepatic helicobacter species isolated from humans and one from rhesus macaques.</title>
        <authorList>
            <person name="Shen Z."/>
            <person name="Sheh A."/>
            <person name="Young S.K."/>
            <person name="Abouelliel A."/>
            <person name="Ward D.V."/>
            <person name="Earl A.M."/>
            <person name="Fox J.G."/>
        </authorList>
    </citation>
    <scope>NUCLEOTIDE SEQUENCE [LARGE SCALE GENOMIC DNA]</scope>
    <source>
        <strain evidence="4">CCUG 18818</strain>
    </source>
</reference>
<keyword evidence="2" id="KW-0315">Glutamine amidotransferase</keyword>
<evidence type="ECO:0000313" key="2">
    <source>
        <dbReference type="EMBL" id="BAM32147.1"/>
    </source>
</evidence>
<dbReference type="AlphaFoldDB" id="A0AAI8MIK1"/>
<dbReference type="SUPFAM" id="SSF52317">
    <property type="entry name" value="Class I glutamine amidotransferase-like"/>
    <property type="match status" value="1"/>
</dbReference>
<dbReference type="InterPro" id="IPR029062">
    <property type="entry name" value="Class_I_gatase-like"/>
</dbReference>